<organism evidence="1 2">
    <name type="scientific">Cyclocybe aegerita</name>
    <name type="common">Black poplar mushroom</name>
    <name type="synonym">Agrocybe aegerita</name>
    <dbReference type="NCBI Taxonomy" id="1973307"/>
    <lineage>
        <taxon>Eukaryota</taxon>
        <taxon>Fungi</taxon>
        <taxon>Dikarya</taxon>
        <taxon>Basidiomycota</taxon>
        <taxon>Agaricomycotina</taxon>
        <taxon>Agaricomycetes</taxon>
        <taxon>Agaricomycetidae</taxon>
        <taxon>Agaricales</taxon>
        <taxon>Agaricineae</taxon>
        <taxon>Bolbitiaceae</taxon>
        <taxon>Cyclocybe</taxon>
    </lineage>
</organism>
<proteinExistence type="predicted"/>
<evidence type="ECO:0000313" key="2">
    <source>
        <dbReference type="Proteomes" id="UP000467700"/>
    </source>
</evidence>
<evidence type="ECO:0000313" key="1">
    <source>
        <dbReference type="EMBL" id="CAA7263333.1"/>
    </source>
</evidence>
<protein>
    <submittedName>
        <fullName evidence="1">Uncharacterized protein</fullName>
    </submittedName>
</protein>
<comment type="caution">
    <text evidence="1">The sequence shown here is derived from an EMBL/GenBank/DDBJ whole genome shotgun (WGS) entry which is preliminary data.</text>
</comment>
<gene>
    <name evidence="1" type="ORF">AAE3_LOCUS5724</name>
</gene>
<sequence>MLDVERRWRRSSLQDTQWENWNAFEDASTGAAHADAPHGATQPPITSICLVSSPQPISPTHDTLPIPAAALAPKTLEGSRKKHVSKKILGAGPMSRYHYDSNA</sequence>
<accession>A0A8S0WIV1</accession>
<dbReference type="AlphaFoldDB" id="A0A8S0WIV1"/>
<name>A0A8S0WIV1_CYCAE</name>
<dbReference type="EMBL" id="CACVBS010000039">
    <property type="protein sequence ID" value="CAA7263333.1"/>
    <property type="molecule type" value="Genomic_DNA"/>
</dbReference>
<keyword evidence="2" id="KW-1185">Reference proteome</keyword>
<reference evidence="1 2" key="1">
    <citation type="submission" date="2020-01" db="EMBL/GenBank/DDBJ databases">
        <authorList>
            <person name="Gupta K D."/>
        </authorList>
    </citation>
    <scope>NUCLEOTIDE SEQUENCE [LARGE SCALE GENOMIC DNA]</scope>
</reference>
<dbReference type="Proteomes" id="UP000467700">
    <property type="component" value="Unassembled WGS sequence"/>
</dbReference>